<evidence type="ECO:0000313" key="2">
    <source>
        <dbReference type="EMBL" id="EIM30558.1"/>
    </source>
</evidence>
<dbReference type="AlphaFoldDB" id="I4Z2W6"/>
<accession>I4Z2W6</accession>
<dbReference type="SUPFAM" id="SSF53474">
    <property type="entry name" value="alpha/beta-Hydrolases"/>
    <property type="match status" value="1"/>
</dbReference>
<dbReference type="PANTHER" id="PTHR43433:SF5">
    <property type="entry name" value="AB HYDROLASE-1 DOMAIN-CONTAINING PROTEIN"/>
    <property type="match status" value="1"/>
</dbReference>
<dbReference type="eggNOG" id="COG0596">
    <property type="taxonomic scope" value="Bacteria"/>
</dbReference>
<reference evidence="2 3" key="1">
    <citation type="submission" date="2012-02" db="EMBL/GenBank/DDBJ databases">
        <title>Improved High-Quality Draft sequence of Microvirga sp. WSM3557.</title>
        <authorList>
            <consortium name="US DOE Joint Genome Institute"/>
            <person name="Lucas S."/>
            <person name="Han J."/>
            <person name="Lapidus A."/>
            <person name="Cheng J.-F."/>
            <person name="Goodwin L."/>
            <person name="Pitluck S."/>
            <person name="Peters L."/>
            <person name="Zhang X."/>
            <person name="Detter J.C."/>
            <person name="Han C."/>
            <person name="Tapia R."/>
            <person name="Land M."/>
            <person name="Hauser L."/>
            <person name="Kyrpides N."/>
            <person name="Ivanova N."/>
            <person name="Pagani I."/>
            <person name="Brau L."/>
            <person name="Yates R."/>
            <person name="O'Hara G."/>
            <person name="Rui T."/>
            <person name="Howieson J."/>
            <person name="Reeve W."/>
            <person name="Woyke T."/>
        </authorList>
    </citation>
    <scope>NUCLEOTIDE SEQUENCE [LARGE SCALE GENOMIC DNA]</scope>
    <source>
        <strain evidence="2 3">WSM3557</strain>
    </source>
</reference>
<dbReference type="Pfam" id="PF00561">
    <property type="entry name" value="Abhydrolase_1"/>
    <property type="match status" value="1"/>
</dbReference>
<protein>
    <submittedName>
        <fullName evidence="2">Putative hydrolase or acyltransferase of alpha/beta superfamily</fullName>
    </submittedName>
</protein>
<gene>
    <name evidence="2" type="ORF">MicloDRAFT_00008080</name>
</gene>
<dbReference type="InterPro" id="IPR050471">
    <property type="entry name" value="AB_hydrolase"/>
</dbReference>
<sequence>MLRLRPSCNRPFRSMRYFNSDGVSIAYIDVPPHEGQGDPILLIHGFASNHAVNWVNTLWVKTLTRAGYRVVAFDNRGHGQSEKLYDPVAYDSYRMAEDGRRLLDHLGIERADVMGYSMGARIAAHMALASPDRMRSMLLGGLGIHLVEGVGLPLGIADAMEARSLDDLTDPMQRMFRAFADQNGSDLKALAACIRGSRQVLSKAEVASITLPTLVSVGTADDVSGSGPELAALMSNATALDIPGRDHNLAVGDKVHKQGVLDFLAKRP</sequence>
<evidence type="ECO:0000259" key="1">
    <source>
        <dbReference type="Pfam" id="PF00561"/>
    </source>
</evidence>
<keyword evidence="2" id="KW-0012">Acyltransferase</keyword>
<feature type="domain" description="AB hydrolase-1" evidence="1">
    <location>
        <begin position="39"/>
        <end position="139"/>
    </location>
</feature>
<dbReference type="Gene3D" id="3.40.50.1820">
    <property type="entry name" value="alpha/beta hydrolase"/>
    <property type="match status" value="1"/>
</dbReference>
<dbReference type="InterPro" id="IPR000073">
    <property type="entry name" value="AB_hydrolase_1"/>
</dbReference>
<dbReference type="GO" id="GO:0004806">
    <property type="term" value="F:triacylglycerol lipase activity"/>
    <property type="evidence" value="ECO:0007669"/>
    <property type="project" value="TreeGrafter"/>
</dbReference>
<dbReference type="EMBL" id="JH660637">
    <property type="protein sequence ID" value="EIM30558.1"/>
    <property type="molecule type" value="Genomic_DNA"/>
</dbReference>
<keyword evidence="3" id="KW-1185">Reference proteome</keyword>
<proteinExistence type="predicted"/>
<keyword evidence="2" id="KW-0378">Hydrolase</keyword>
<dbReference type="GO" id="GO:0016746">
    <property type="term" value="F:acyltransferase activity"/>
    <property type="evidence" value="ECO:0007669"/>
    <property type="project" value="UniProtKB-KW"/>
</dbReference>
<dbReference type="GO" id="GO:0046503">
    <property type="term" value="P:glycerolipid catabolic process"/>
    <property type="evidence" value="ECO:0007669"/>
    <property type="project" value="TreeGrafter"/>
</dbReference>
<dbReference type="HOGENOM" id="CLU_020336_50_5_5"/>
<organism evidence="2 3">
    <name type="scientific">Microvirga lotononidis</name>
    <dbReference type="NCBI Taxonomy" id="864069"/>
    <lineage>
        <taxon>Bacteria</taxon>
        <taxon>Pseudomonadati</taxon>
        <taxon>Pseudomonadota</taxon>
        <taxon>Alphaproteobacteria</taxon>
        <taxon>Hyphomicrobiales</taxon>
        <taxon>Methylobacteriaceae</taxon>
        <taxon>Microvirga</taxon>
    </lineage>
</organism>
<dbReference type="Proteomes" id="UP000003947">
    <property type="component" value="Unassembled WGS sequence"/>
</dbReference>
<dbReference type="PATRIC" id="fig|864069.3.peg.898"/>
<evidence type="ECO:0000313" key="3">
    <source>
        <dbReference type="Proteomes" id="UP000003947"/>
    </source>
</evidence>
<name>I4Z2W6_9HYPH</name>
<dbReference type="STRING" id="864069.MicloDRAFT_00008080"/>
<dbReference type="PRINTS" id="PR00111">
    <property type="entry name" value="ABHYDROLASE"/>
</dbReference>
<dbReference type="PANTHER" id="PTHR43433">
    <property type="entry name" value="HYDROLASE, ALPHA/BETA FOLD FAMILY PROTEIN"/>
    <property type="match status" value="1"/>
</dbReference>
<keyword evidence="2" id="KW-0808">Transferase</keyword>
<dbReference type="InterPro" id="IPR029058">
    <property type="entry name" value="AB_hydrolase_fold"/>
</dbReference>